<name>A0A5C6TZB2_9SPHN</name>
<proteinExistence type="predicted"/>
<keyword evidence="3" id="KW-1185">Reference proteome</keyword>
<organism evidence="2 3">
    <name type="scientific">Allosphingosinicella ginsenosidimutans</name>
    <dbReference type="NCBI Taxonomy" id="1176539"/>
    <lineage>
        <taxon>Bacteria</taxon>
        <taxon>Pseudomonadati</taxon>
        <taxon>Pseudomonadota</taxon>
        <taxon>Alphaproteobacteria</taxon>
        <taxon>Sphingomonadales</taxon>
        <taxon>Sphingomonadaceae</taxon>
        <taxon>Allosphingosinicella</taxon>
    </lineage>
</organism>
<evidence type="ECO:0000313" key="3">
    <source>
        <dbReference type="Proteomes" id="UP000321249"/>
    </source>
</evidence>
<dbReference type="AlphaFoldDB" id="A0A5C6TZB2"/>
<reference evidence="2 3" key="1">
    <citation type="journal article" date="2015" name="J. Microbiol.">
        <title>Sphingosinicella ginsenosidimutans sp. nov., with ginsenoside converting activity.</title>
        <authorList>
            <person name="Kim J.K."/>
            <person name="Kang M.S."/>
            <person name="Park S.C."/>
            <person name="Kim K.M."/>
            <person name="Choi K."/>
            <person name="Yoon M.H."/>
            <person name="Im W.T."/>
        </authorList>
    </citation>
    <scope>NUCLEOTIDE SEQUENCE [LARGE SCALE GENOMIC DNA]</scope>
    <source>
        <strain evidence="2 3">BS-11</strain>
    </source>
</reference>
<dbReference type="OrthoDB" id="7428419at2"/>
<dbReference type="Proteomes" id="UP000321249">
    <property type="component" value="Unassembled WGS sequence"/>
</dbReference>
<feature type="region of interest" description="Disordered" evidence="1">
    <location>
        <begin position="45"/>
        <end position="67"/>
    </location>
</feature>
<dbReference type="EMBL" id="VOQQ01000001">
    <property type="protein sequence ID" value="TXC64978.1"/>
    <property type="molecule type" value="Genomic_DNA"/>
</dbReference>
<protein>
    <submittedName>
        <fullName evidence="2">HK97 gp10 family phage protein</fullName>
    </submittedName>
</protein>
<sequence length="133" mass="14426">MRGAKEHSLRLARMMGSGRDRLVGQALFAGGERIQVEAQVSITRGAVSGKNHVPSRPGEPPNADTHRLSDNIETLQPAPLRVEVSSNAPYAVALEYGTSKMAERPYMRPATQKKRGEVVDLVRRAVNAVIRGG</sequence>
<comment type="caution">
    <text evidence="2">The sequence shown here is derived from an EMBL/GenBank/DDBJ whole genome shotgun (WGS) entry which is preliminary data.</text>
</comment>
<evidence type="ECO:0000313" key="2">
    <source>
        <dbReference type="EMBL" id="TXC64978.1"/>
    </source>
</evidence>
<gene>
    <name evidence="2" type="ORF">FRZ32_08405</name>
</gene>
<accession>A0A5C6TZB2</accession>
<evidence type="ECO:0000256" key="1">
    <source>
        <dbReference type="SAM" id="MobiDB-lite"/>
    </source>
</evidence>